<reference evidence="2 3" key="1">
    <citation type="submission" date="2021-12" db="EMBL/GenBank/DDBJ databases">
        <title>Genome seq of P8.</title>
        <authorList>
            <person name="Seo T."/>
        </authorList>
    </citation>
    <scope>NUCLEOTIDE SEQUENCE [LARGE SCALE GENOMIC DNA]</scope>
    <source>
        <strain evidence="2 3">P8</strain>
    </source>
</reference>
<gene>
    <name evidence="2" type="ORF">LXT13_07265</name>
</gene>
<proteinExistence type="predicted"/>
<accession>A0ABS8XN93</accession>
<name>A0ABS8XN93_9BURK</name>
<evidence type="ECO:0000259" key="1">
    <source>
        <dbReference type="Pfam" id="PF24828"/>
    </source>
</evidence>
<comment type="caution">
    <text evidence="2">The sequence shown here is derived from an EMBL/GenBank/DDBJ whole genome shotgun (WGS) entry which is preliminary data.</text>
</comment>
<protein>
    <recommendedName>
        <fullName evidence="1">DUF7713 domain-containing protein</fullName>
    </recommendedName>
</protein>
<dbReference type="RefSeq" id="WP_233371152.1">
    <property type="nucleotide sequence ID" value="NZ_JAJTWU010000002.1"/>
</dbReference>
<dbReference type="Proteomes" id="UP001200741">
    <property type="component" value="Unassembled WGS sequence"/>
</dbReference>
<evidence type="ECO:0000313" key="2">
    <source>
        <dbReference type="EMBL" id="MCE4554246.1"/>
    </source>
</evidence>
<evidence type="ECO:0000313" key="3">
    <source>
        <dbReference type="Proteomes" id="UP001200741"/>
    </source>
</evidence>
<organism evidence="2 3">
    <name type="scientific">Pelomonas cellulosilytica</name>
    <dbReference type="NCBI Taxonomy" id="2906762"/>
    <lineage>
        <taxon>Bacteria</taxon>
        <taxon>Pseudomonadati</taxon>
        <taxon>Pseudomonadota</taxon>
        <taxon>Betaproteobacteria</taxon>
        <taxon>Burkholderiales</taxon>
        <taxon>Sphaerotilaceae</taxon>
        <taxon>Roseateles</taxon>
    </lineage>
</organism>
<sequence length="60" mass="6904">MFSVALILRGTIGSDPDDDQRVPMVVIDGREISWDELGRMVSAFEGWQFKLEFRDLSEEI</sequence>
<keyword evidence="3" id="KW-1185">Reference proteome</keyword>
<dbReference type="InterPro" id="IPR056130">
    <property type="entry name" value="DUF7713"/>
</dbReference>
<feature type="domain" description="DUF7713" evidence="1">
    <location>
        <begin position="7"/>
        <end position="58"/>
    </location>
</feature>
<dbReference type="Pfam" id="PF24828">
    <property type="entry name" value="DUF7713"/>
    <property type="match status" value="1"/>
</dbReference>
<dbReference type="EMBL" id="JAJTWU010000002">
    <property type="protein sequence ID" value="MCE4554246.1"/>
    <property type="molecule type" value="Genomic_DNA"/>
</dbReference>